<evidence type="ECO:0000313" key="4">
    <source>
        <dbReference type="Proteomes" id="UP000323380"/>
    </source>
</evidence>
<sequence length="463" mass="50905">MLSAFSAGRDTGAGADANSGEETGMELGGSVGDWIGRRQRMRGYSVTRTPLSEMDGWYFRPDDGDLVHRSGGFFEVQGIEVSIEGRPSWTQPIIRQDEIGILGILTTEFDGVPHFLLQAKMEPGNVGPLQVSPTVQATRSNYTRVHRGASVPYLEYFLEPEEGRVVFDALQSEQGSWFWGKRNRNVVVSTANDVPVKDGFRWFSLDEMAEAIRVDNLINMDTRTALSGLARLPGAEHHPRHPTSHVLSRFTAAKAGRRFTRRRLPLRSVRDWTVGGDRIARADGRFFEIIGVAVEAGDREVARWSQPMLAPAGTGVVAFAARRFGAELHVLMELRSDAGTFDLVELGPTVMCLPSNYETPSSDPVTGGPPPYLEAVLGAPPERRLVDVVHSEEGGRFYHARNRYLVVEMDDGFAERPGGGHVWVSLGQLAAFVRYGNVVDVGARCLLTCLMLAGHHPVVEPGR</sequence>
<evidence type="ECO:0000313" key="3">
    <source>
        <dbReference type="EMBL" id="TYB47986.1"/>
    </source>
</evidence>
<feature type="domain" description="dTDP-4-dehydro-6-deoxy-alpha-D-glucopyranose 2,3-dehydratase" evidence="2">
    <location>
        <begin position="244"/>
        <end position="450"/>
    </location>
</feature>
<dbReference type="GO" id="GO:0016829">
    <property type="term" value="F:lyase activity"/>
    <property type="evidence" value="ECO:0007669"/>
    <property type="project" value="InterPro"/>
</dbReference>
<dbReference type="Gene3D" id="3.90.79.40">
    <property type="entry name" value="EvaA sugar 2,3-dehydratase subunit"/>
    <property type="match status" value="2"/>
</dbReference>
<dbReference type="EMBL" id="VSFG01000001">
    <property type="protein sequence ID" value="TYB47986.1"/>
    <property type="molecule type" value="Genomic_DNA"/>
</dbReference>
<dbReference type="InterPro" id="IPR038153">
    <property type="entry name" value="EvaA-like_sf"/>
</dbReference>
<name>A0A5D0NU32_9ACTN</name>
<dbReference type="Proteomes" id="UP000323380">
    <property type="component" value="Unassembled WGS sequence"/>
</dbReference>
<accession>A0A5D0NU32</accession>
<dbReference type="STRING" id="1220554.GCA_001552135_06598"/>
<reference evidence="3 4" key="1">
    <citation type="submission" date="2019-08" db="EMBL/GenBank/DDBJ databases">
        <title>Actinomadura sp. nov. CYP1-5 isolated from mountain soil.</title>
        <authorList>
            <person name="Songsumanus A."/>
            <person name="Kuncharoen N."/>
            <person name="Kudo T."/>
            <person name="Yuki M."/>
            <person name="Igarashi Y."/>
            <person name="Tanasupawat S."/>
        </authorList>
    </citation>
    <scope>NUCLEOTIDE SEQUENCE [LARGE SCALE GENOMIC DNA]</scope>
    <source>
        <strain evidence="3 4">JCM 14158</strain>
    </source>
</reference>
<keyword evidence="4" id="KW-1185">Reference proteome</keyword>
<proteinExistence type="predicted"/>
<gene>
    <name evidence="3" type="ORF">FXF69_01740</name>
</gene>
<feature type="region of interest" description="Disordered" evidence="1">
    <location>
        <begin position="1"/>
        <end position="31"/>
    </location>
</feature>
<dbReference type="InterPro" id="IPR005212">
    <property type="entry name" value="EvaA-like"/>
</dbReference>
<evidence type="ECO:0000259" key="2">
    <source>
        <dbReference type="Pfam" id="PF03559"/>
    </source>
</evidence>
<feature type="domain" description="dTDP-4-dehydro-6-deoxy-alpha-D-glucopyranose 2,3-dehydratase" evidence="2">
    <location>
        <begin position="31"/>
        <end position="229"/>
    </location>
</feature>
<evidence type="ECO:0000256" key="1">
    <source>
        <dbReference type="SAM" id="MobiDB-lite"/>
    </source>
</evidence>
<protein>
    <submittedName>
        <fullName evidence="3">NDP-hexose 2,3-dehydratase</fullName>
    </submittedName>
</protein>
<organism evidence="3 4">
    <name type="scientific">Actinomadura chibensis</name>
    <dbReference type="NCBI Taxonomy" id="392828"/>
    <lineage>
        <taxon>Bacteria</taxon>
        <taxon>Bacillati</taxon>
        <taxon>Actinomycetota</taxon>
        <taxon>Actinomycetes</taxon>
        <taxon>Streptosporangiales</taxon>
        <taxon>Thermomonosporaceae</taxon>
        <taxon>Actinomadura</taxon>
    </lineage>
</organism>
<comment type="caution">
    <text evidence="3">The sequence shown here is derived from an EMBL/GenBank/DDBJ whole genome shotgun (WGS) entry which is preliminary data.</text>
</comment>
<dbReference type="Pfam" id="PF03559">
    <property type="entry name" value="Hexose_dehydrat"/>
    <property type="match status" value="2"/>
</dbReference>
<dbReference type="AlphaFoldDB" id="A0A5D0NU32"/>